<dbReference type="HOGENOM" id="CLU_404110_0_0_1"/>
<dbReference type="OMA" id="LNTECIS"/>
<dbReference type="GeneID" id="17301564"/>
<keyword evidence="1" id="KW-1133">Transmembrane helix</keyword>
<dbReference type="KEGG" id="gtt:GUITHDRAFT_139432"/>
<feature type="transmembrane region" description="Helical" evidence="1">
    <location>
        <begin position="517"/>
        <end position="541"/>
    </location>
</feature>
<sequence length="681" mass="73765">MEEDGGNVADDAAMAAMEAEKTQNSDNVMMHNLSEAQTMEQIPTEKVMYIAKAEAKVCPTDAIQNPTDTMENPTVEERNHVQVGALWKEYSLSHTSLLVGLILANLGLILYAHIGVSGVIFTSFNLAGAPGTTAAPSSTPTPVSGTPLDQCTAQDLLIWHGNSTANRTLYNTALLKCGTDCFGTDPTCIKTCMVKTYGYSSACASCFSVTPQCTLSGCSTCISNQKGCECVDCVNLKCAPTLEACLGMGAVNLSACTRQPPKQEAPPPLSSISTLYPAYDIGFGPSVKDAYNSGARGIAAIIVIFSGAWPYLKIIIMLTLWFAPLANRFRYIALKFLVRASKLTLVDVYAVIVIMAGVNIYTSVAGQPVLIKTETRGSIYSFLISSLLQLSLENWMMYLHNQKSEDNTDLNTKKVLDSLLIQKDICSLIVKCQEKFYEVSNIGVIIVFLITCASLGLLIAGMALPIISFRTVGLAATGDYNADYRNLTLFNLGEHSLSAIVMYKHAEPSGARFLVTFYYILGIALPLGSAFLTGVSFIYFLCFRVSMKMRKGLYRGISMTFSYSSIEVLLLATVVVMQKYDDLIEKAVGSSATNFCAGKTGNECFGIQGHAEVGASLLILFGFILLWILQWIFAFMLSHLRLPDSYAVLQVSPDMLTVIRPLIREVASLRLAASPASEANA</sequence>
<evidence type="ECO:0000313" key="3">
    <source>
        <dbReference type="EnsemblProtists" id="EKX44807"/>
    </source>
</evidence>
<dbReference type="RefSeq" id="XP_005831787.1">
    <property type="nucleotide sequence ID" value="XM_005831730.1"/>
</dbReference>
<evidence type="ECO:0000256" key="1">
    <source>
        <dbReference type="SAM" id="Phobius"/>
    </source>
</evidence>
<feature type="transmembrane region" description="Helical" evidence="1">
    <location>
        <begin position="442"/>
        <end position="467"/>
    </location>
</feature>
<accession>L1J935</accession>
<gene>
    <name evidence="2" type="ORF">GUITHDRAFT_139432</name>
</gene>
<feature type="transmembrane region" description="Helical" evidence="1">
    <location>
        <begin position="97"/>
        <end position="121"/>
    </location>
</feature>
<dbReference type="OrthoDB" id="46101at2759"/>
<dbReference type="EnsemblProtists" id="EKX44807">
    <property type="protein sequence ID" value="EKX44807"/>
    <property type="gene ID" value="GUITHDRAFT_139432"/>
</dbReference>
<dbReference type="PaxDb" id="55529-EKX44807"/>
<proteinExistence type="predicted"/>
<keyword evidence="1" id="KW-0812">Transmembrane</keyword>
<evidence type="ECO:0000313" key="4">
    <source>
        <dbReference type="Proteomes" id="UP000011087"/>
    </source>
</evidence>
<reference evidence="2 4" key="1">
    <citation type="journal article" date="2012" name="Nature">
        <title>Algal genomes reveal evolutionary mosaicism and the fate of nucleomorphs.</title>
        <authorList>
            <consortium name="DOE Joint Genome Institute"/>
            <person name="Curtis B.A."/>
            <person name="Tanifuji G."/>
            <person name="Burki F."/>
            <person name="Gruber A."/>
            <person name="Irimia M."/>
            <person name="Maruyama S."/>
            <person name="Arias M.C."/>
            <person name="Ball S.G."/>
            <person name="Gile G.H."/>
            <person name="Hirakawa Y."/>
            <person name="Hopkins J.F."/>
            <person name="Kuo A."/>
            <person name="Rensing S.A."/>
            <person name="Schmutz J."/>
            <person name="Symeonidi A."/>
            <person name="Elias M."/>
            <person name="Eveleigh R.J."/>
            <person name="Herman E.K."/>
            <person name="Klute M.J."/>
            <person name="Nakayama T."/>
            <person name="Obornik M."/>
            <person name="Reyes-Prieto A."/>
            <person name="Armbrust E.V."/>
            <person name="Aves S.J."/>
            <person name="Beiko R.G."/>
            <person name="Coutinho P."/>
            <person name="Dacks J.B."/>
            <person name="Durnford D.G."/>
            <person name="Fast N.M."/>
            <person name="Green B.R."/>
            <person name="Grisdale C.J."/>
            <person name="Hempel F."/>
            <person name="Henrissat B."/>
            <person name="Hoppner M.P."/>
            <person name="Ishida K."/>
            <person name="Kim E."/>
            <person name="Koreny L."/>
            <person name="Kroth P.G."/>
            <person name="Liu Y."/>
            <person name="Malik S.B."/>
            <person name="Maier U.G."/>
            <person name="McRose D."/>
            <person name="Mock T."/>
            <person name="Neilson J.A."/>
            <person name="Onodera N.T."/>
            <person name="Poole A.M."/>
            <person name="Pritham E.J."/>
            <person name="Richards T.A."/>
            <person name="Rocap G."/>
            <person name="Roy S.W."/>
            <person name="Sarai C."/>
            <person name="Schaack S."/>
            <person name="Shirato S."/>
            <person name="Slamovits C.H."/>
            <person name="Spencer D.F."/>
            <person name="Suzuki S."/>
            <person name="Worden A.Z."/>
            <person name="Zauner S."/>
            <person name="Barry K."/>
            <person name="Bell C."/>
            <person name="Bharti A.K."/>
            <person name="Crow J.A."/>
            <person name="Grimwood J."/>
            <person name="Kramer R."/>
            <person name="Lindquist E."/>
            <person name="Lucas S."/>
            <person name="Salamov A."/>
            <person name="McFadden G.I."/>
            <person name="Lane C.E."/>
            <person name="Keeling P.J."/>
            <person name="Gray M.W."/>
            <person name="Grigoriev I.V."/>
            <person name="Archibald J.M."/>
        </authorList>
    </citation>
    <scope>NUCLEOTIDE SEQUENCE</scope>
    <source>
        <strain evidence="2 4">CCMP2712</strain>
    </source>
</reference>
<feature type="transmembrane region" description="Helical" evidence="1">
    <location>
        <begin position="615"/>
        <end position="637"/>
    </location>
</feature>
<keyword evidence="1" id="KW-0472">Membrane</keyword>
<evidence type="ECO:0000313" key="2">
    <source>
        <dbReference type="EMBL" id="EKX44807.1"/>
    </source>
</evidence>
<reference evidence="4" key="2">
    <citation type="submission" date="2012-11" db="EMBL/GenBank/DDBJ databases">
        <authorList>
            <person name="Kuo A."/>
            <person name="Curtis B.A."/>
            <person name="Tanifuji G."/>
            <person name="Burki F."/>
            <person name="Gruber A."/>
            <person name="Irimia M."/>
            <person name="Maruyama S."/>
            <person name="Arias M.C."/>
            <person name="Ball S.G."/>
            <person name="Gile G.H."/>
            <person name="Hirakawa Y."/>
            <person name="Hopkins J.F."/>
            <person name="Rensing S.A."/>
            <person name="Schmutz J."/>
            <person name="Symeonidi A."/>
            <person name="Elias M."/>
            <person name="Eveleigh R.J."/>
            <person name="Herman E.K."/>
            <person name="Klute M.J."/>
            <person name="Nakayama T."/>
            <person name="Obornik M."/>
            <person name="Reyes-Prieto A."/>
            <person name="Armbrust E.V."/>
            <person name="Aves S.J."/>
            <person name="Beiko R.G."/>
            <person name="Coutinho P."/>
            <person name="Dacks J.B."/>
            <person name="Durnford D.G."/>
            <person name="Fast N.M."/>
            <person name="Green B.R."/>
            <person name="Grisdale C."/>
            <person name="Hempe F."/>
            <person name="Henrissat B."/>
            <person name="Hoppner M.P."/>
            <person name="Ishida K.-I."/>
            <person name="Kim E."/>
            <person name="Koreny L."/>
            <person name="Kroth P.G."/>
            <person name="Liu Y."/>
            <person name="Malik S.-B."/>
            <person name="Maier U.G."/>
            <person name="McRose D."/>
            <person name="Mock T."/>
            <person name="Neilson J.A."/>
            <person name="Onodera N.T."/>
            <person name="Poole A.M."/>
            <person name="Pritham E.J."/>
            <person name="Richards T.A."/>
            <person name="Rocap G."/>
            <person name="Roy S.W."/>
            <person name="Sarai C."/>
            <person name="Schaack S."/>
            <person name="Shirato S."/>
            <person name="Slamovits C.H."/>
            <person name="Spencer D.F."/>
            <person name="Suzuki S."/>
            <person name="Worden A.Z."/>
            <person name="Zauner S."/>
            <person name="Barry K."/>
            <person name="Bell C."/>
            <person name="Bharti A.K."/>
            <person name="Crow J.A."/>
            <person name="Grimwood J."/>
            <person name="Kramer R."/>
            <person name="Lindquist E."/>
            <person name="Lucas S."/>
            <person name="Salamov A."/>
            <person name="McFadden G.I."/>
            <person name="Lane C.E."/>
            <person name="Keeling P.J."/>
            <person name="Gray M.W."/>
            <person name="Grigoriev I.V."/>
            <person name="Archibald J.M."/>
        </authorList>
    </citation>
    <scope>NUCLEOTIDE SEQUENCE</scope>
    <source>
        <strain evidence="4">CCMP2712</strain>
    </source>
</reference>
<organism evidence="2">
    <name type="scientific">Guillardia theta (strain CCMP2712)</name>
    <name type="common">Cryptophyte</name>
    <dbReference type="NCBI Taxonomy" id="905079"/>
    <lineage>
        <taxon>Eukaryota</taxon>
        <taxon>Cryptophyceae</taxon>
        <taxon>Pyrenomonadales</taxon>
        <taxon>Geminigeraceae</taxon>
        <taxon>Guillardia</taxon>
    </lineage>
</organism>
<protein>
    <submittedName>
        <fullName evidence="2 3">Uncharacterized protein</fullName>
    </submittedName>
</protein>
<dbReference type="PANTHER" id="PTHR34730:SF1">
    <property type="entry name" value="PARAQUAT-INDUCIBLE PROTEIN A"/>
    <property type="match status" value="1"/>
</dbReference>
<name>L1J935_GUITC</name>
<dbReference type="EMBL" id="JH993002">
    <property type="protein sequence ID" value="EKX44807.1"/>
    <property type="molecule type" value="Genomic_DNA"/>
</dbReference>
<feature type="transmembrane region" description="Helical" evidence="1">
    <location>
        <begin position="298"/>
        <end position="323"/>
    </location>
</feature>
<dbReference type="Proteomes" id="UP000011087">
    <property type="component" value="Unassembled WGS sequence"/>
</dbReference>
<reference evidence="3" key="3">
    <citation type="submission" date="2015-06" db="UniProtKB">
        <authorList>
            <consortium name="EnsemblProtists"/>
        </authorList>
    </citation>
    <scope>IDENTIFICATION</scope>
</reference>
<feature type="transmembrane region" description="Helical" evidence="1">
    <location>
        <begin position="553"/>
        <end position="577"/>
    </location>
</feature>
<keyword evidence="4" id="KW-1185">Reference proteome</keyword>
<dbReference type="PANTHER" id="PTHR34730">
    <property type="entry name" value="UNNAMED PRODUCT"/>
    <property type="match status" value="1"/>
</dbReference>
<feature type="transmembrane region" description="Helical" evidence="1">
    <location>
        <begin position="344"/>
        <end position="365"/>
    </location>
</feature>
<dbReference type="AlphaFoldDB" id="L1J935"/>